<keyword evidence="4" id="KW-0245">EGF-like domain</keyword>
<evidence type="ECO:0000256" key="6">
    <source>
        <dbReference type="ARBA" id="ARBA00022737"/>
    </source>
</evidence>
<keyword evidence="7" id="KW-1015">Disulfide bond</keyword>
<evidence type="ECO:0000256" key="2">
    <source>
        <dbReference type="ARBA" id="ARBA00006127"/>
    </source>
</evidence>
<evidence type="ECO:0000313" key="12">
    <source>
        <dbReference type="RefSeq" id="XP_017779791.1"/>
    </source>
</evidence>
<organism evidence="11 12">
    <name type="scientific">Nicrophorus vespilloides</name>
    <name type="common">Boreal carrion beetle</name>
    <dbReference type="NCBI Taxonomy" id="110193"/>
    <lineage>
        <taxon>Eukaryota</taxon>
        <taxon>Metazoa</taxon>
        <taxon>Ecdysozoa</taxon>
        <taxon>Arthropoda</taxon>
        <taxon>Hexapoda</taxon>
        <taxon>Insecta</taxon>
        <taxon>Pterygota</taxon>
        <taxon>Neoptera</taxon>
        <taxon>Endopterygota</taxon>
        <taxon>Coleoptera</taxon>
        <taxon>Polyphaga</taxon>
        <taxon>Staphyliniformia</taxon>
        <taxon>Silphidae</taxon>
        <taxon>Nicrophorinae</taxon>
        <taxon>Nicrophorus</taxon>
    </lineage>
</organism>
<feature type="domain" description="EGF-like" evidence="10">
    <location>
        <begin position="214"/>
        <end position="229"/>
    </location>
</feature>
<evidence type="ECO:0000256" key="7">
    <source>
        <dbReference type="ARBA" id="ARBA00023157"/>
    </source>
</evidence>
<evidence type="ECO:0000256" key="5">
    <source>
        <dbReference type="ARBA" id="ARBA00022729"/>
    </source>
</evidence>
<keyword evidence="11" id="KW-1185">Reference proteome</keyword>
<protein>
    <submittedName>
        <fullName evidence="12">Signal peptide, CUB and EGF-like domain-containing protein 3</fullName>
    </submittedName>
</protein>
<evidence type="ECO:0000256" key="4">
    <source>
        <dbReference type="ARBA" id="ARBA00022536"/>
    </source>
</evidence>
<dbReference type="Pfam" id="PF12662">
    <property type="entry name" value="cEGF"/>
    <property type="match status" value="1"/>
</dbReference>
<dbReference type="InterPro" id="IPR052235">
    <property type="entry name" value="Nephronectin_domain"/>
</dbReference>
<comment type="subcellular location">
    <subcellularLocation>
        <location evidence="1">Secreted</location>
        <location evidence="1">Extracellular space</location>
        <location evidence="1">Extracellular matrix</location>
    </subcellularLocation>
</comment>
<evidence type="ECO:0000313" key="11">
    <source>
        <dbReference type="Proteomes" id="UP000695000"/>
    </source>
</evidence>
<dbReference type="Pfam" id="PF14670">
    <property type="entry name" value="FXa_inhibition"/>
    <property type="match status" value="1"/>
</dbReference>
<dbReference type="InterPro" id="IPR001881">
    <property type="entry name" value="EGF-like_Ca-bd_dom"/>
</dbReference>
<evidence type="ECO:0000256" key="1">
    <source>
        <dbReference type="ARBA" id="ARBA00004498"/>
    </source>
</evidence>
<evidence type="ECO:0000256" key="9">
    <source>
        <dbReference type="SAM" id="SignalP"/>
    </source>
</evidence>
<sequence>MRSVIVFLFITFIHIEITVLGQDVSERNAVDSDATRKTVDVSKHIPRHPQSHLLHLTNRLSKLNRRMQIDKFKSPDAKEKTIKKIRRIEGKMLRIRKLIAKRSSPNKDDSKKIRLKSKKERKRPVKKSKKSDKENVISNEIAIFKIKEADVPIFTAPDKRCRNCRQRCIDGKCACFDGFRLSTDGKRCYDIDECMVNNGGCSDICENKMGRYVCQCNPGYKLAADAKTCIDSNECLLNNGHGPCEDTCTNIHGSFRCSCRRPNTVLSSNGINCDVIDQCMNGRSGCSHLCIHSRRGPYCSCPDGLILGHDRKTCHDFDECSNEKVLRICPLCLNAYGSYVCLQKGISNVTCPALETPQKGFFDCSRERGMKSSIKWISDRVLRLNQPGTVCRLECPETKERKQIVCNGSGNWVPKRITC</sequence>
<dbReference type="InterPro" id="IPR018097">
    <property type="entry name" value="EGF_Ca-bd_CS"/>
</dbReference>
<dbReference type="Pfam" id="PF07645">
    <property type="entry name" value="EGF_CA"/>
    <property type="match status" value="1"/>
</dbReference>
<reference evidence="12" key="1">
    <citation type="submission" date="2025-08" db="UniProtKB">
        <authorList>
            <consortium name="RefSeq"/>
        </authorList>
    </citation>
    <scope>IDENTIFICATION</scope>
    <source>
        <tissue evidence="12">Whole Larva</tissue>
    </source>
</reference>
<proteinExistence type="inferred from homology"/>
<keyword evidence="6" id="KW-0677">Repeat</keyword>
<feature type="region of interest" description="Disordered" evidence="8">
    <location>
        <begin position="100"/>
        <end position="133"/>
    </location>
</feature>
<dbReference type="InterPro" id="IPR000742">
    <property type="entry name" value="EGF"/>
</dbReference>
<dbReference type="SMART" id="SM00179">
    <property type="entry name" value="EGF_CA"/>
    <property type="match status" value="4"/>
</dbReference>
<dbReference type="PANTHER" id="PTHR24050:SF28">
    <property type="entry name" value="UROMODULIN-LIKE"/>
    <property type="match status" value="1"/>
</dbReference>
<dbReference type="GeneID" id="108565047"/>
<evidence type="ECO:0000256" key="3">
    <source>
        <dbReference type="ARBA" id="ARBA00022530"/>
    </source>
</evidence>
<name>A0ABM1MYZ1_NICVS</name>
<dbReference type="PROSITE" id="PS01186">
    <property type="entry name" value="EGF_2"/>
    <property type="match status" value="1"/>
</dbReference>
<keyword evidence="3" id="KW-0272">Extracellular matrix</keyword>
<evidence type="ECO:0000256" key="8">
    <source>
        <dbReference type="SAM" id="MobiDB-lite"/>
    </source>
</evidence>
<feature type="signal peptide" evidence="9">
    <location>
        <begin position="1"/>
        <end position="21"/>
    </location>
</feature>
<keyword evidence="5 9" id="KW-0732">Signal</keyword>
<comment type="similarity">
    <text evidence="2">Belongs to the fibulin family.</text>
</comment>
<dbReference type="SUPFAM" id="SSF57196">
    <property type="entry name" value="EGF/Laminin"/>
    <property type="match status" value="4"/>
</dbReference>
<dbReference type="Proteomes" id="UP000695000">
    <property type="component" value="Unplaced"/>
</dbReference>
<evidence type="ECO:0000259" key="10">
    <source>
        <dbReference type="PROSITE" id="PS01186"/>
    </source>
</evidence>
<keyword evidence="3" id="KW-0964">Secreted</keyword>
<gene>
    <name evidence="12" type="primary">LOC108565047</name>
</gene>
<dbReference type="Gene3D" id="2.10.25.10">
    <property type="entry name" value="Laminin"/>
    <property type="match status" value="4"/>
</dbReference>
<dbReference type="PANTHER" id="PTHR24050">
    <property type="entry name" value="PA14 DOMAIN-CONTAINING PROTEIN"/>
    <property type="match status" value="1"/>
</dbReference>
<accession>A0ABM1MYZ1</accession>
<dbReference type="SMART" id="SM00181">
    <property type="entry name" value="EGF"/>
    <property type="match status" value="4"/>
</dbReference>
<feature type="chain" id="PRO_5045037531" evidence="9">
    <location>
        <begin position="22"/>
        <end position="419"/>
    </location>
</feature>
<dbReference type="PROSITE" id="PS01187">
    <property type="entry name" value="EGF_CA"/>
    <property type="match status" value="1"/>
</dbReference>
<dbReference type="InterPro" id="IPR049883">
    <property type="entry name" value="NOTCH1_EGF-like"/>
</dbReference>
<dbReference type="InterPro" id="IPR026823">
    <property type="entry name" value="cEGF"/>
</dbReference>
<dbReference type="RefSeq" id="XP_017779791.1">
    <property type="nucleotide sequence ID" value="XM_017924302.1"/>
</dbReference>
<feature type="compositionally biased region" description="Basic residues" evidence="8">
    <location>
        <begin position="113"/>
        <end position="130"/>
    </location>
</feature>